<organism evidence="1 2">
    <name type="scientific">Olea europaea subsp. europaea</name>
    <dbReference type="NCBI Taxonomy" id="158383"/>
    <lineage>
        <taxon>Eukaryota</taxon>
        <taxon>Viridiplantae</taxon>
        <taxon>Streptophyta</taxon>
        <taxon>Embryophyta</taxon>
        <taxon>Tracheophyta</taxon>
        <taxon>Spermatophyta</taxon>
        <taxon>Magnoliopsida</taxon>
        <taxon>eudicotyledons</taxon>
        <taxon>Gunneridae</taxon>
        <taxon>Pentapetalae</taxon>
        <taxon>asterids</taxon>
        <taxon>lamiids</taxon>
        <taxon>Lamiales</taxon>
        <taxon>Oleaceae</taxon>
        <taxon>Oleeae</taxon>
        <taxon>Olea</taxon>
    </lineage>
</organism>
<protein>
    <submittedName>
        <fullName evidence="1">Uncharacterized protein</fullName>
    </submittedName>
</protein>
<accession>A0A8S0PL34</accession>
<sequence length="223" mass="24875">MLRPGRDLDASQTWPALCTQKCIKTRLRPCIGLDASQTWPDIVSQKLPGNAEKLGCDLEMSCSSCPKNYQEILENMVTSLPRPGRIPDMAPTNCLEMPENMAASLPWPRHVPDMACALWAKNYLEMPQNQATHTVRLRVPENRPASLLGPGRVLDMACKSCPKNCVEMPGNQAVSLSRRGRISDMADTPHLETTQKCLKIRLRPCRSLRAFSDMAYTPCPRNA</sequence>
<dbReference type="AlphaFoldDB" id="A0A8S0PL34"/>
<dbReference type="Proteomes" id="UP000594638">
    <property type="component" value="Unassembled WGS sequence"/>
</dbReference>
<reference evidence="1 2" key="1">
    <citation type="submission" date="2019-12" db="EMBL/GenBank/DDBJ databases">
        <authorList>
            <person name="Alioto T."/>
            <person name="Alioto T."/>
            <person name="Gomez Garrido J."/>
        </authorList>
    </citation>
    <scope>NUCLEOTIDE SEQUENCE [LARGE SCALE GENOMIC DNA]</scope>
</reference>
<gene>
    <name evidence="1" type="ORF">OLEA9_A060622</name>
</gene>
<evidence type="ECO:0000313" key="2">
    <source>
        <dbReference type="Proteomes" id="UP000594638"/>
    </source>
</evidence>
<proteinExistence type="predicted"/>
<keyword evidence="2" id="KW-1185">Reference proteome</keyword>
<dbReference type="Gramene" id="OE9A060622T1">
    <property type="protein sequence ID" value="OE9A060622C1"/>
    <property type="gene ID" value="OE9A060622"/>
</dbReference>
<evidence type="ECO:0000313" key="1">
    <source>
        <dbReference type="EMBL" id="CAA2954901.1"/>
    </source>
</evidence>
<name>A0A8S0PL34_OLEEU</name>
<comment type="caution">
    <text evidence="1">The sequence shown here is derived from an EMBL/GenBank/DDBJ whole genome shotgun (WGS) entry which is preliminary data.</text>
</comment>
<dbReference type="EMBL" id="CACTIH010000130">
    <property type="protein sequence ID" value="CAA2954901.1"/>
    <property type="molecule type" value="Genomic_DNA"/>
</dbReference>